<dbReference type="GO" id="GO:0008017">
    <property type="term" value="F:microtubule binding"/>
    <property type="evidence" value="ECO:0007669"/>
    <property type="project" value="InterPro"/>
</dbReference>
<dbReference type="Pfam" id="PF24970">
    <property type="entry name" value="ARM_RUK"/>
    <property type="match status" value="1"/>
</dbReference>
<keyword evidence="6" id="KW-1185">Reference proteome</keyword>
<gene>
    <name evidence="5" type="ORF">CBR_g38144</name>
</gene>
<reference evidence="5 6" key="1">
    <citation type="journal article" date="2018" name="Cell">
        <title>The Chara Genome: Secondary Complexity and Implications for Plant Terrestrialization.</title>
        <authorList>
            <person name="Nishiyama T."/>
            <person name="Sakayama H."/>
            <person name="Vries J.D."/>
            <person name="Buschmann H."/>
            <person name="Saint-Marcoux D."/>
            <person name="Ullrich K.K."/>
            <person name="Haas F.B."/>
            <person name="Vanderstraeten L."/>
            <person name="Becker D."/>
            <person name="Lang D."/>
            <person name="Vosolsobe S."/>
            <person name="Rombauts S."/>
            <person name="Wilhelmsson P.K.I."/>
            <person name="Janitza P."/>
            <person name="Kern R."/>
            <person name="Heyl A."/>
            <person name="Rumpler F."/>
            <person name="Villalobos L.I.A.C."/>
            <person name="Clay J.M."/>
            <person name="Skokan R."/>
            <person name="Toyoda A."/>
            <person name="Suzuki Y."/>
            <person name="Kagoshima H."/>
            <person name="Schijlen E."/>
            <person name="Tajeshwar N."/>
            <person name="Catarino B."/>
            <person name="Hetherington A.J."/>
            <person name="Saltykova A."/>
            <person name="Bonnot C."/>
            <person name="Breuninger H."/>
            <person name="Symeonidi A."/>
            <person name="Radhakrishnan G.V."/>
            <person name="Van Nieuwerburgh F."/>
            <person name="Deforce D."/>
            <person name="Chang C."/>
            <person name="Karol K.G."/>
            <person name="Hedrich R."/>
            <person name="Ulvskov P."/>
            <person name="Glockner G."/>
            <person name="Delwiche C.F."/>
            <person name="Petrasek J."/>
            <person name="Van de Peer Y."/>
            <person name="Friml J."/>
            <person name="Beilby M."/>
            <person name="Dolan L."/>
            <person name="Kohara Y."/>
            <person name="Sugano S."/>
            <person name="Fujiyama A."/>
            <person name="Delaux P.-M."/>
            <person name="Quint M."/>
            <person name="TheiBen G."/>
            <person name="Hagemann M."/>
            <person name="Harholt J."/>
            <person name="Dunand C."/>
            <person name="Zachgo S."/>
            <person name="Langdale J."/>
            <person name="Maumus F."/>
            <person name="Straeten D.V.D."/>
            <person name="Gould S.B."/>
            <person name="Rensing S.A."/>
        </authorList>
    </citation>
    <scope>NUCLEOTIDE SEQUENCE [LARGE SCALE GENOMIC DNA]</scope>
    <source>
        <strain evidence="5 6">S276</strain>
    </source>
</reference>
<keyword evidence="2" id="KW-0067">ATP-binding</keyword>
<dbReference type="InterPro" id="IPR017441">
    <property type="entry name" value="Protein_kinase_ATP_BS"/>
</dbReference>
<dbReference type="Gene3D" id="1.10.510.10">
    <property type="entry name" value="Transferase(Phosphotransferase) domain 1"/>
    <property type="match status" value="2"/>
</dbReference>
<evidence type="ECO:0000256" key="1">
    <source>
        <dbReference type="PROSITE-ProRule" id="PRU00103"/>
    </source>
</evidence>
<feature type="compositionally biased region" description="Basic and acidic residues" evidence="3">
    <location>
        <begin position="408"/>
        <end position="424"/>
    </location>
</feature>
<evidence type="ECO:0000259" key="4">
    <source>
        <dbReference type="PROSITE" id="PS50011"/>
    </source>
</evidence>
<dbReference type="Pfam" id="PF00069">
    <property type="entry name" value="Pkinase"/>
    <property type="match status" value="2"/>
</dbReference>
<dbReference type="Pfam" id="PF23606">
    <property type="entry name" value="HEAT_ULK4"/>
    <property type="match status" value="1"/>
</dbReference>
<dbReference type="InterPro" id="IPR016024">
    <property type="entry name" value="ARM-type_fold"/>
</dbReference>
<feature type="region of interest" description="Disordered" evidence="3">
    <location>
        <begin position="282"/>
        <end position="332"/>
    </location>
</feature>
<dbReference type="PROSITE" id="PS50077">
    <property type="entry name" value="HEAT_REPEAT"/>
    <property type="match status" value="1"/>
</dbReference>
<dbReference type="GO" id="GO:0004672">
    <property type="term" value="F:protein kinase activity"/>
    <property type="evidence" value="ECO:0007669"/>
    <property type="project" value="InterPro"/>
</dbReference>
<dbReference type="InterPro" id="IPR011009">
    <property type="entry name" value="Kinase-like_dom_sf"/>
</dbReference>
<dbReference type="InterPro" id="IPR021133">
    <property type="entry name" value="HEAT_type_2"/>
</dbReference>
<dbReference type="InterPro" id="IPR000719">
    <property type="entry name" value="Prot_kinase_dom"/>
</dbReference>
<evidence type="ECO:0000313" key="5">
    <source>
        <dbReference type="EMBL" id="GBG84170.1"/>
    </source>
</evidence>
<dbReference type="InterPro" id="IPR056981">
    <property type="entry name" value="HEAT_ULK4_RUNKEL"/>
</dbReference>
<dbReference type="Gene3D" id="1.25.10.10">
    <property type="entry name" value="Leucine-rich Repeat Variant"/>
    <property type="match status" value="2"/>
</dbReference>
<dbReference type="PANTHER" id="PTHR46562">
    <property type="entry name" value="SERINE/THREONINE-KINASE ULK4-LIKE PROTEIN-RELATED"/>
    <property type="match status" value="1"/>
</dbReference>
<feature type="region of interest" description="Disordered" evidence="3">
    <location>
        <begin position="383"/>
        <end position="520"/>
    </location>
</feature>
<evidence type="ECO:0000256" key="2">
    <source>
        <dbReference type="PROSITE-ProRule" id="PRU10141"/>
    </source>
</evidence>
<dbReference type="OMA" id="NWYETNN"/>
<dbReference type="InterPro" id="IPR011989">
    <property type="entry name" value="ARM-like"/>
</dbReference>
<dbReference type="Proteomes" id="UP000265515">
    <property type="component" value="Unassembled WGS sequence"/>
</dbReference>
<feature type="compositionally biased region" description="Acidic residues" evidence="3">
    <location>
        <begin position="383"/>
        <end position="396"/>
    </location>
</feature>
<comment type="caution">
    <text evidence="5">The sequence shown here is derived from an EMBL/GenBank/DDBJ whole genome shotgun (WGS) entry which is preliminary data.</text>
</comment>
<dbReference type="SUPFAM" id="SSF48371">
    <property type="entry name" value="ARM repeat"/>
    <property type="match status" value="2"/>
</dbReference>
<dbReference type="InterPro" id="IPR044591">
    <property type="entry name" value="RUK"/>
</dbReference>
<dbReference type="PANTHER" id="PTHR46562:SF1">
    <property type="entry name" value="SERINE_THREONINE-PROTEIN KINASE ULK4"/>
    <property type="match status" value="1"/>
</dbReference>
<evidence type="ECO:0000313" key="6">
    <source>
        <dbReference type="Proteomes" id="UP000265515"/>
    </source>
</evidence>
<dbReference type="GO" id="GO:0005524">
    <property type="term" value="F:ATP binding"/>
    <property type="evidence" value="ECO:0007669"/>
    <property type="project" value="UniProtKB-UniRule"/>
</dbReference>
<dbReference type="InterPro" id="IPR056980">
    <property type="entry name" value="ARM_RUK"/>
</dbReference>
<keyword evidence="2" id="KW-0547">Nucleotide-binding</keyword>
<proteinExistence type="predicted"/>
<dbReference type="PROSITE" id="PS00107">
    <property type="entry name" value="PROTEIN_KINASE_ATP"/>
    <property type="match status" value="1"/>
</dbReference>
<protein>
    <recommendedName>
        <fullName evidence="4">Protein kinase domain-containing protein</fullName>
    </recommendedName>
</protein>
<feature type="domain" description="Protein kinase" evidence="4">
    <location>
        <begin position="4"/>
        <end position="226"/>
    </location>
</feature>
<dbReference type="GO" id="GO:0000914">
    <property type="term" value="P:phragmoplast assembly"/>
    <property type="evidence" value="ECO:0007669"/>
    <property type="project" value="InterPro"/>
</dbReference>
<accession>A0A388LPA4</accession>
<evidence type="ECO:0000256" key="3">
    <source>
        <dbReference type="SAM" id="MobiDB-lite"/>
    </source>
</evidence>
<dbReference type="STRING" id="69332.A0A388LPA4"/>
<dbReference type="PROSITE" id="PS50011">
    <property type="entry name" value="PROTEIN_KINASE_DOM"/>
    <property type="match status" value="1"/>
</dbReference>
<feature type="compositionally biased region" description="Basic and acidic residues" evidence="3">
    <location>
        <begin position="431"/>
        <end position="450"/>
    </location>
</feature>
<feature type="binding site" evidence="2">
    <location>
        <position position="33"/>
    </location>
    <ligand>
        <name>ATP</name>
        <dbReference type="ChEBI" id="CHEBI:30616"/>
    </ligand>
</feature>
<dbReference type="SUPFAM" id="SSF56112">
    <property type="entry name" value="Protein kinase-like (PK-like)"/>
    <property type="match status" value="1"/>
</dbReference>
<dbReference type="OrthoDB" id="24822at2759"/>
<feature type="region of interest" description="Disordered" evidence="3">
    <location>
        <begin position="349"/>
        <end position="369"/>
    </location>
</feature>
<dbReference type="EMBL" id="BFEA01000466">
    <property type="protein sequence ID" value="GBG84170.1"/>
    <property type="molecule type" value="Genomic_DNA"/>
</dbReference>
<organism evidence="5 6">
    <name type="scientific">Chara braunii</name>
    <name type="common">Braun's stonewort</name>
    <dbReference type="NCBI Taxonomy" id="69332"/>
    <lineage>
        <taxon>Eukaryota</taxon>
        <taxon>Viridiplantae</taxon>
        <taxon>Streptophyta</taxon>
        <taxon>Charophyceae</taxon>
        <taxon>Charales</taxon>
        <taxon>Characeae</taxon>
        <taxon>Chara</taxon>
    </lineage>
</organism>
<sequence length="1444" mass="155667">MNQYHIYEAIGRGKHSVVYKGRKKKTIQYYAIKSVDKSQKSKVLQEVRTLHSLDHENVLKFHAWYETSNHLWLILEYCVGGDLLTLLRQDTRLPEESIHDFARDLLCDFGLARRLSDIAKSSVQQLPQAKRGTPCYMAPELFQEGGVHSFMSDLWALGCVMYECAAGRPPFVSSSFAQLVKAVLTEPPPQLPGKPHRDFEDLVMRLLMKDPCERMGWDELRDHPFWRTKYKILPLPLQPALENFLRQRGRREDGGVGCVRASIMAKVGADGLDLGLRDGQYGDENSMGARDPGSAGKGTVGDRQAMAEKTDSGTNASVRAHGGAGGQPNSAAGVTVLRLSKIVRSNMRREAEGEAYRQGGVRGSGDHDVTLANNDVELDFAEAAEEEACEEEEEESGSTGAGTPGQLAREDSGGTLSPRERRGTGDSGGSAERENGDSARVVGEDGKSDESTDPFKSGASRPDASAGVSGAGVGRKAPRGAGVAADDRERRVSGAGNANGTVKRNSDDDGRTGNDGGVPSKAGLVSLSDVMWHALDSSVKPIVLNRRIEKLQEPTFELRALPVDALSAANVVALQTDQVQLHEFLKAIMGSISGATQAQEKINTLSYLETLCVDTDAANVLINSPLMSFLVKMLRSMKQPLVRIKLVSVMGLLIRHATVIEDEFVGSGAVPMLTDVLRDKQDRVRRRAMAALGELLFYIATQHASHQDISSKAENGSGSAGASRDGMSSLVWQVPNSTIALVASMLRKGEDETTQHYAVKTIENIASQSGEWGVKFATVDVVLNLVHIMLTSKLEHLRTTAGSTVVRLVRRNPALLPYVMDKLGVKILVRGLAESTSRSQQVYVCLMNLLLAGPPAVGKHVTALADEKSLVSNVVTMLEHSADVLRGKALVLAMLLSKANLRWLMALCNAKMVLAIERLARDKDAYVQLCVQALVQTVASLVPALMDQISFDIDRLGNRQRPTSAGGSAASSLVRPSSALGGGGAGGLGTTAGAGYASRGPIMLFSVLLHLVTSQTFRGRVVDQGLLTQLAGYLRRLETLSFQGQDEFLNMILHVLEALSQHTGILLEHRDTFVAYVLPRLASMYSKSGNGDTRCLCLKIFADILGLYIEDLAAKASGAGNGHPTAARALSAVAASGSVSGSSVEKARIDSMVTQHFLPLYPSLLQDEDPMPLYAQKLLITLLEHSCVSIGDVLRLRIVPRLFDFILADLNNVNKHAMKLCVLLAASMEIETRLLSEMRIVRKLGGLLEDVVEKGHDEHVAPILSICRSLMERHLQAVQSSRGAGSGTGVGVVGVADITEFGRSAEVFLELTGSYEASVADPAGECVLWFARAVPRVATAALLVNVGKLSKVLETVSTAHVQPLLSKLQRCLLLALAVCCREHRAVLANAREFGSSVPSITIAPQTEFALLEGILLRLRKCSNVGVMEAATEAVAELQLMLRRA</sequence>
<dbReference type="Gramene" id="GBG84170">
    <property type="protein sequence ID" value="GBG84170"/>
    <property type="gene ID" value="CBR_g38144"/>
</dbReference>
<feature type="repeat" description="HEAT" evidence="1">
    <location>
        <begin position="669"/>
        <end position="707"/>
    </location>
</feature>
<name>A0A388LPA4_CHABU</name>